<keyword evidence="1" id="KW-0472">Membrane</keyword>
<dbReference type="Pfam" id="PF05145">
    <property type="entry name" value="AbrB"/>
    <property type="match status" value="2"/>
</dbReference>
<feature type="transmembrane region" description="Helical" evidence="1">
    <location>
        <begin position="257"/>
        <end position="281"/>
    </location>
</feature>
<dbReference type="PANTHER" id="PTHR38457">
    <property type="entry name" value="REGULATOR ABRB-RELATED"/>
    <property type="match status" value="1"/>
</dbReference>
<dbReference type="EMBL" id="JAFNJU010000008">
    <property type="protein sequence ID" value="MBO1265543.1"/>
    <property type="molecule type" value="Genomic_DNA"/>
</dbReference>
<accession>A0A939KJU8</accession>
<evidence type="ECO:0000313" key="3">
    <source>
        <dbReference type="Proteomes" id="UP000664218"/>
    </source>
</evidence>
<feature type="transmembrane region" description="Helical" evidence="1">
    <location>
        <begin position="318"/>
        <end position="339"/>
    </location>
</feature>
<reference evidence="2" key="1">
    <citation type="submission" date="2021-03" db="EMBL/GenBank/DDBJ databases">
        <title>Proteiniclasticum marinus sp. nov., isolated from tidal flat sediment.</title>
        <authorList>
            <person name="Namirimu T."/>
            <person name="Yang J.-A."/>
            <person name="Yang S.-H."/>
            <person name="Kim Y.-J."/>
            <person name="Kwon K.K."/>
        </authorList>
    </citation>
    <scope>NUCLEOTIDE SEQUENCE</scope>
    <source>
        <strain evidence="2">SCR006</strain>
    </source>
</reference>
<protein>
    <submittedName>
        <fullName evidence="2">AbrB family transcriptional regulator</fullName>
    </submittedName>
</protein>
<feature type="transmembrane region" description="Helical" evidence="1">
    <location>
        <begin position="176"/>
        <end position="197"/>
    </location>
</feature>
<keyword evidence="3" id="KW-1185">Reference proteome</keyword>
<dbReference type="Proteomes" id="UP000664218">
    <property type="component" value="Unassembled WGS sequence"/>
</dbReference>
<dbReference type="AlphaFoldDB" id="A0A939KJU8"/>
<feature type="transmembrane region" description="Helical" evidence="1">
    <location>
        <begin position="203"/>
        <end position="221"/>
    </location>
</feature>
<dbReference type="NCBIfam" id="TIGR03082">
    <property type="entry name" value="Gneg_AbrB_dup"/>
    <property type="match status" value="2"/>
</dbReference>
<proteinExistence type="predicted"/>
<keyword evidence="1" id="KW-0812">Transmembrane</keyword>
<organism evidence="2 3">
    <name type="scientific">Proteiniclasticum aestuarii</name>
    <dbReference type="NCBI Taxonomy" id="2817862"/>
    <lineage>
        <taxon>Bacteria</taxon>
        <taxon>Bacillati</taxon>
        <taxon>Bacillota</taxon>
        <taxon>Clostridia</taxon>
        <taxon>Eubacteriales</taxon>
        <taxon>Clostridiaceae</taxon>
        <taxon>Proteiniclasticum</taxon>
    </lineage>
</organism>
<feature type="transmembrane region" description="Helical" evidence="1">
    <location>
        <begin position="77"/>
        <end position="102"/>
    </location>
</feature>
<dbReference type="PIRSF" id="PIRSF038991">
    <property type="entry name" value="Protein_AbrB"/>
    <property type="match status" value="1"/>
</dbReference>
<dbReference type="InterPro" id="IPR017516">
    <property type="entry name" value="AbrB_dup"/>
</dbReference>
<dbReference type="GO" id="GO:0016020">
    <property type="term" value="C:membrane"/>
    <property type="evidence" value="ECO:0007669"/>
    <property type="project" value="InterPro"/>
</dbReference>
<evidence type="ECO:0000256" key="1">
    <source>
        <dbReference type="SAM" id="Phobius"/>
    </source>
</evidence>
<keyword evidence="1" id="KW-1133">Transmembrane helix</keyword>
<feature type="transmembrane region" description="Helical" evidence="1">
    <location>
        <begin position="139"/>
        <end position="156"/>
    </location>
</feature>
<comment type="caution">
    <text evidence="2">The sequence shown here is derived from an EMBL/GenBank/DDBJ whole genome shotgun (WGS) entry which is preliminary data.</text>
</comment>
<gene>
    <name evidence="2" type="ORF">J3A84_10910</name>
</gene>
<name>A0A939KJU8_9CLOT</name>
<dbReference type="InterPro" id="IPR007820">
    <property type="entry name" value="AbrB_fam"/>
</dbReference>
<dbReference type="GO" id="GO:0010468">
    <property type="term" value="P:regulation of gene expression"/>
    <property type="evidence" value="ECO:0007669"/>
    <property type="project" value="InterPro"/>
</dbReference>
<dbReference type="PANTHER" id="PTHR38457:SF1">
    <property type="entry name" value="REGULATOR ABRB-RELATED"/>
    <property type="match status" value="1"/>
</dbReference>
<evidence type="ECO:0000313" key="2">
    <source>
        <dbReference type="EMBL" id="MBO1265543.1"/>
    </source>
</evidence>
<dbReference type="RefSeq" id="WP_207600067.1">
    <property type="nucleotide sequence ID" value="NZ_JAFNJU010000008.1"/>
</dbReference>
<sequence>MDYLALTIFLAFLGGFVLHKLRIPGGMMLGSVLTVAVLNINTDFVHIPSEFRFVAQCIAGAYIGMSVKRENFPRMKYLIRPILTLLMGLFATNLVVGVLIYLTSPLDLLTSFLSAVPGGISDTPLIAADLGADAAKVTVLQFVRLVSGIAVVPLLIRYEPKESAAKEKPSLIEKKVSPFGSVKLWSALIVAFLAGYLGDVLGVPAGTLIFAMISVVILKILKLEVMFPMWFKRMAQLFSGAYIGSHFSYQDFADLKLLILPALIMVVLNILTCYLIGHFLAKRYELPLSQAILSSSPAGASDMALIASDLGVSGSDVAMIQIARLMGAVSIFPQIFYLLSTFLG</sequence>